<reference evidence="2" key="1">
    <citation type="submission" date="2020-03" db="EMBL/GenBank/DDBJ databases">
        <authorList>
            <person name="Weist P."/>
        </authorList>
    </citation>
    <scope>NUCLEOTIDE SEQUENCE</scope>
</reference>
<comment type="caution">
    <text evidence="2">The sequence shown here is derived from an EMBL/GenBank/DDBJ whole genome shotgun (WGS) entry which is preliminary data.</text>
</comment>
<protein>
    <submittedName>
        <fullName evidence="2">Uncharacterized protein</fullName>
    </submittedName>
</protein>
<proteinExistence type="predicted"/>
<keyword evidence="3" id="KW-1185">Reference proteome</keyword>
<dbReference type="AlphaFoldDB" id="A0A9N7YES3"/>
<feature type="region of interest" description="Disordered" evidence="1">
    <location>
        <begin position="42"/>
        <end position="65"/>
    </location>
</feature>
<evidence type="ECO:0000313" key="2">
    <source>
        <dbReference type="EMBL" id="CAB1421609.1"/>
    </source>
</evidence>
<evidence type="ECO:0000313" key="3">
    <source>
        <dbReference type="Proteomes" id="UP001153269"/>
    </source>
</evidence>
<gene>
    <name evidence="2" type="ORF">PLEPLA_LOCUS9496</name>
</gene>
<sequence>MAYQAAWRNSTVSKRNLVKSRCYLLQVEAALGACWSDKAKRMEDGSGRDMTLMGGSRSGGSRSLHRCPWSKLRAHGSLNFTHTRDSFPQLEAGGRPPVGRETKSPSWTHHCRHITAWPTPNER</sequence>
<accession>A0A9N7YES3</accession>
<dbReference type="EMBL" id="CADEAL010000535">
    <property type="protein sequence ID" value="CAB1421609.1"/>
    <property type="molecule type" value="Genomic_DNA"/>
</dbReference>
<evidence type="ECO:0000256" key="1">
    <source>
        <dbReference type="SAM" id="MobiDB-lite"/>
    </source>
</evidence>
<dbReference type="Proteomes" id="UP001153269">
    <property type="component" value="Unassembled WGS sequence"/>
</dbReference>
<feature type="region of interest" description="Disordered" evidence="1">
    <location>
        <begin position="83"/>
        <end position="107"/>
    </location>
</feature>
<organism evidence="2 3">
    <name type="scientific">Pleuronectes platessa</name>
    <name type="common">European plaice</name>
    <dbReference type="NCBI Taxonomy" id="8262"/>
    <lineage>
        <taxon>Eukaryota</taxon>
        <taxon>Metazoa</taxon>
        <taxon>Chordata</taxon>
        <taxon>Craniata</taxon>
        <taxon>Vertebrata</taxon>
        <taxon>Euteleostomi</taxon>
        <taxon>Actinopterygii</taxon>
        <taxon>Neopterygii</taxon>
        <taxon>Teleostei</taxon>
        <taxon>Neoteleostei</taxon>
        <taxon>Acanthomorphata</taxon>
        <taxon>Carangaria</taxon>
        <taxon>Pleuronectiformes</taxon>
        <taxon>Pleuronectoidei</taxon>
        <taxon>Pleuronectidae</taxon>
        <taxon>Pleuronectes</taxon>
    </lineage>
</organism>
<name>A0A9N7YES3_PLEPL</name>